<feature type="domain" description="Retroviral polymerase SH3-like" evidence="2">
    <location>
        <begin position="101"/>
        <end position="147"/>
    </location>
</feature>
<dbReference type="Pfam" id="PF13976">
    <property type="entry name" value="gag_pre-integrs"/>
    <property type="match status" value="1"/>
</dbReference>
<dbReference type="InterPro" id="IPR025724">
    <property type="entry name" value="GAG-pre-integrase_dom"/>
</dbReference>
<organism evidence="3">
    <name type="scientific">Tanacetum cinerariifolium</name>
    <name type="common">Dalmatian daisy</name>
    <name type="synonym">Chrysanthemum cinerariifolium</name>
    <dbReference type="NCBI Taxonomy" id="118510"/>
    <lineage>
        <taxon>Eukaryota</taxon>
        <taxon>Viridiplantae</taxon>
        <taxon>Streptophyta</taxon>
        <taxon>Embryophyta</taxon>
        <taxon>Tracheophyta</taxon>
        <taxon>Spermatophyta</taxon>
        <taxon>Magnoliopsida</taxon>
        <taxon>eudicotyledons</taxon>
        <taxon>Gunneridae</taxon>
        <taxon>Pentapetalae</taxon>
        <taxon>asterids</taxon>
        <taxon>campanulids</taxon>
        <taxon>Asterales</taxon>
        <taxon>Asteraceae</taxon>
        <taxon>Asteroideae</taxon>
        <taxon>Anthemideae</taxon>
        <taxon>Anthemidinae</taxon>
        <taxon>Tanacetum</taxon>
    </lineage>
</organism>
<dbReference type="Pfam" id="PF25597">
    <property type="entry name" value="SH3_retrovirus"/>
    <property type="match status" value="1"/>
</dbReference>
<evidence type="ECO:0000259" key="1">
    <source>
        <dbReference type="Pfam" id="PF13976"/>
    </source>
</evidence>
<name>A0A699LB04_TANCI</name>
<protein>
    <submittedName>
        <fullName evidence="3">Gag-Pol polyprotein</fullName>
    </submittedName>
</protein>
<dbReference type="InterPro" id="IPR039537">
    <property type="entry name" value="Retrotran_Ty1/copia-like"/>
</dbReference>
<gene>
    <name evidence="3" type="ORF">Tci_698456</name>
</gene>
<reference evidence="3" key="1">
    <citation type="journal article" date="2019" name="Sci. Rep.">
        <title>Draft genome of Tanacetum cinerariifolium, the natural source of mosquito coil.</title>
        <authorList>
            <person name="Yamashiro T."/>
            <person name="Shiraishi A."/>
            <person name="Satake H."/>
            <person name="Nakayama K."/>
        </authorList>
    </citation>
    <scope>NUCLEOTIDE SEQUENCE</scope>
</reference>
<dbReference type="PANTHER" id="PTHR42648:SF18">
    <property type="entry name" value="RETROTRANSPOSON, UNCLASSIFIED-LIKE PROTEIN"/>
    <property type="match status" value="1"/>
</dbReference>
<dbReference type="InterPro" id="IPR057670">
    <property type="entry name" value="SH3_retrovirus"/>
</dbReference>
<dbReference type="AlphaFoldDB" id="A0A699LB04"/>
<dbReference type="PANTHER" id="PTHR42648">
    <property type="entry name" value="TRANSPOSASE, PUTATIVE-RELATED"/>
    <property type="match status" value="1"/>
</dbReference>
<evidence type="ECO:0000313" key="3">
    <source>
        <dbReference type="EMBL" id="GFB26485.1"/>
    </source>
</evidence>
<proteinExistence type="predicted"/>
<comment type="caution">
    <text evidence="3">The sequence shown here is derived from an EMBL/GenBank/DDBJ whole genome shotgun (WGS) entry which is preliminary data.</text>
</comment>
<dbReference type="EMBL" id="BKCJ010588536">
    <property type="protein sequence ID" value="GFB26485.1"/>
    <property type="molecule type" value="Genomic_DNA"/>
</dbReference>
<accession>A0A699LB04</accession>
<sequence>MLKTFLICLLSKASKTKSWLWHRQLSHLNLDTLNKLAKDGLARDILKLKFQKDHLCSACALGKSKKSSHQPRAEDTNQEKLYLLHMDLCVLMHVERINDKNEDLGKLYVKENIGIFVGYAPTKKAFRIYNSRTRRVMETIHVAFDELTAMASEQFSLGPGLQSMTPATTSSLFHYVTYFT</sequence>
<evidence type="ECO:0000259" key="2">
    <source>
        <dbReference type="Pfam" id="PF25597"/>
    </source>
</evidence>
<feature type="domain" description="GAG-pre-integrase" evidence="1">
    <location>
        <begin position="10"/>
        <end position="64"/>
    </location>
</feature>